<accession>A0A179CXG1</accession>
<dbReference type="Proteomes" id="UP000078358">
    <property type="component" value="Unassembled WGS sequence"/>
</dbReference>
<dbReference type="Gene3D" id="2.40.128.640">
    <property type="match status" value="1"/>
</dbReference>
<sequence>MKKMAFLALATLLSACSSFAPQKGVSGVFKGTLPCADCEKIEAELTLNQDNSYEYHTVYYKRGQEYPFTDKGKYSWDKQNPNVVRLENSENLAVLISETHAELCGPDGKPVQGKSDYRLQKIAK</sequence>
<protein>
    <recommendedName>
        <fullName evidence="4">Lipoprotein</fullName>
    </recommendedName>
</protein>
<proteinExistence type="predicted"/>
<gene>
    <name evidence="2" type="ORF">F480_09695</name>
</gene>
<feature type="signal peptide" evidence="1">
    <location>
        <begin position="1"/>
        <end position="20"/>
    </location>
</feature>
<evidence type="ECO:0008006" key="4">
    <source>
        <dbReference type="Google" id="ProtNLM"/>
    </source>
</evidence>
<name>A0A179CXG1_BIBTR</name>
<keyword evidence="1" id="KW-0732">Signal</keyword>
<dbReference type="Pfam" id="PF04170">
    <property type="entry name" value="NlpE"/>
    <property type="match status" value="1"/>
</dbReference>
<dbReference type="AlphaFoldDB" id="A0A179CXG1"/>
<dbReference type="RefSeq" id="WP_025266905.1">
    <property type="nucleotide sequence ID" value="NZ_JACI01000002.1"/>
</dbReference>
<dbReference type="PROSITE" id="PS51257">
    <property type="entry name" value="PROKAR_LIPOPROTEIN"/>
    <property type="match status" value="1"/>
</dbReference>
<dbReference type="EMBL" id="JACI01000002">
    <property type="protein sequence ID" value="OAQ14599.1"/>
    <property type="molecule type" value="Genomic_DNA"/>
</dbReference>
<dbReference type="PATRIC" id="fig|1261658.3.peg.1938"/>
<feature type="chain" id="PRO_5008100074" description="Lipoprotein" evidence="1">
    <location>
        <begin position="21"/>
        <end position="124"/>
    </location>
</feature>
<dbReference type="InterPro" id="IPR007298">
    <property type="entry name" value="Cu-R_lipoprotein_NlpE"/>
</dbReference>
<reference evidence="2 3" key="1">
    <citation type="submission" date="2014-01" db="EMBL/GenBank/DDBJ databases">
        <authorList>
            <person name="Zuccon D."/>
        </authorList>
    </citation>
    <scope>NUCLEOTIDE SEQUENCE [LARGE SCALE GENOMIC DNA]</scope>
    <source>
        <strain evidence="2 3">Y31</strain>
    </source>
</reference>
<evidence type="ECO:0000256" key="1">
    <source>
        <dbReference type="SAM" id="SignalP"/>
    </source>
</evidence>
<evidence type="ECO:0000313" key="3">
    <source>
        <dbReference type="Proteomes" id="UP000078358"/>
    </source>
</evidence>
<organism evidence="2 3">
    <name type="scientific">Bibersteinia trehalosi Y31</name>
    <dbReference type="NCBI Taxonomy" id="1261658"/>
    <lineage>
        <taxon>Bacteria</taxon>
        <taxon>Pseudomonadati</taxon>
        <taxon>Pseudomonadota</taxon>
        <taxon>Gammaproteobacteria</taxon>
        <taxon>Pasteurellales</taxon>
        <taxon>Pasteurellaceae</taxon>
        <taxon>Bibersteinia</taxon>
    </lineage>
</organism>
<comment type="caution">
    <text evidence="2">The sequence shown here is derived from an EMBL/GenBank/DDBJ whole genome shotgun (WGS) entry which is preliminary data.</text>
</comment>
<evidence type="ECO:0000313" key="2">
    <source>
        <dbReference type="EMBL" id="OAQ14599.1"/>
    </source>
</evidence>